<dbReference type="SUPFAM" id="SSF54909">
    <property type="entry name" value="Dimeric alpha+beta barrel"/>
    <property type="match status" value="1"/>
</dbReference>
<reference evidence="3" key="1">
    <citation type="submission" date="2018-09" db="EMBL/GenBank/DDBJ databases">
        <authorList>
            <person name="Zhu H."/>
        </authorList>
    </citation>
    <scope>NUCLEOTIDE SEQUENCE [LARGE SCALE GENOMIC DNA]</scope>
    <source>
        <strain evidence="3">K1S02-23</strain>
    </source>
</reference>
<sequence length="124" mass="15107">MLKQIVLLKRRPGMTMEEFKDYYENVHSKLGEKYMPLARRYFRRYVCPEPNPITRQVEELDFDVVMEIWWDSREDFESTMESIGSGEIHRLFVEDEKKIFDRHSNRVFTVEEKESVMDRSWEGC</sequence>
<protein>
    <submittedName>
        <fullName evidence="2">Ethyl tert-butyl ether degradation protein EthD</fullName>
    </submittedName>
</protein>
<proteinExistence type="predicted"/>
<dbReference type="InterPro" id="IPR011008">
    <property type="entry name" value="Dimeric_a/b-barrel"/>
</dbReference>
<organism evidence="2 3">
    <name type="scientific">Noviherbaspirillum sedimenti</name>
    <dbReference type="NCBI Taxonomy" id="2320865"/>
    <lineage>
        <taxon>Bacteria</taxon>
        <taxon>Pseudomonadati</taxon>
        <taxon>Pseudomonadota</taxon>
        <taxon>Betaproteobacteria</taxon>
        <taxon>Burkholderiales</taxon>
        <taxon>Oxalobacteraceae</taxon>
        <taxon>Noviherbaspirillum</taxon>
    </lineage>
</organism>
<name>A0A3A3GK59_9BURK</name>
<dbReference type="Proteomes" id="UP000266327">
    <property type="component" value="Unassembled WGS sequence"/>
</dbReference>
<dbReference type="AlphaFoldDB" id="A0A3A3GK59"/>
<dbReference type="Gene3D" id="3.30.70.100">
    <property type="match status" value="1"/>
</dbReference>
<evidence type="ECO:0000259" key="1">
    <source>
        <dbReference type="Pfam" id="PF07110"/>
    </source>
</evidence>
<feature type="domain" description="EthD" evidence="1">
    <location>
        <begin position="11"/>
        <end position="102"/>
    </location>
</feature>
<dbReference type="Pfam" id="PF07110">
    <property type="entry name" value="EthD"/>
    <property type="match status" value="1"/>
</dbReference>
<dbReference type="InterPro" id="IPR009799">
    <property type="entry name" value="EthD_dom"/>
</dbReference>
<dbReference type="RefSeq" id="WP_119784789.1">
    <property type="nucleotide sequence ID" value="NZ_QYUQ01000002.1"/>
</dbReference>
<gene>
    <name evidence="2" type="ORF">D3878_06875</name>
</gene>
<comment type="caution">
    <text evidence="2">The sequence shown here is derived from an EMBL/GenBank/DDBJ whole genome shotgun (WGS) entry which is preliminary data.</text>
</comment>
<dbReference type="GO" id="GO:0016491">
    <property type="term" value="F:oxidoreductase activity"/>
    <property type="evidence" value="ECO:0007669"/>
    <property type="project" value="InterPro"/>
</dbReference>
<keyword evidence="3" id="KW-1185">Reference proteome</keyword>
<evidence type="ECO:0000313" key="2">
    <source>
        <dbReference type="EMBL" id="RJG01340.1"/>
    </source>
</evidence>
<accession>A0A3A3GK59</accession>
<dbReference type="OrthoDB" id="6778120at2"/>
<evidence type="ECO:0000313" key="3">
    <source>
        <dbReference type="Proteomes" id="UP000266327"/>
    </source>
</evidence>
<dbReference type="EMBL" id="QYUQ01000002">
    <property type="protein sequence ID" value="RJG01340.1"/>
    <property type="molecule type" value="Genomic_DNA"/>
</dbReference>